<feature type="domain" description="TonB-dependent receptor plug" evidence="13">
    <location>
        <begin position="96"/>
        <end position="206"/>
    </location>
</feature>
<comment type="subcellular location">
    <subcellularLocation>
        <location evidence="1 8">Cell outer membrane</location>
        <topology evidence="1 8">Multi-pass membrane protein</topology>
    </subcellularLocation>
</comment>
<keyword evidence="4 8" id="KW-0812">Transmembrane</keyword>
<dbReference type="PROSITE" id="PS52016">
    <property type="entry name" value="TONB_DEPENDENT_REC_3"/>
    <property type="match status" value="1"/>
</dbReference>
<evidence type="ECO:0000256" key="10">
    <source>
        <dbReference type="SAM" id="MobiDB-lite"/>
    </source>
</evidence>
<dbReference type="PANTHER" id="PTHR30069">
    <property type="entry name" value="TONB-DEPENDENT OUTER MEMBRANE RECEPTOR"/>
    <property type="match status" value="1"/>
</dbReference>
<feature type="compositionally biased region" description="Low complexity" evidence="10">
    <location>
        <begin position="62"/>
        <end position="83"/>
    </location>
</feature>
<dbReference type="Pfam" id="PF00593">
    <property type="entry name" value="TonB_dep_Rec_b-barrel"/>
    <property type="match status" value="1"/>
</dbReference>
<evidence type="ECO:0000256" key="2">
    <source>
        <dbReference type="ARBA" id="ARBA00022448"/>
    </source>
</evidence>
<accession>A0A6I3KJS4</accession>
<evidence type="ECO:0000256" key="8">
    <source>
        <dbReference type="PROSITE-ProRule" id="PRU01360"/>
    </source>
</evidence>
<feature type="signal peptide" evidence="11">
    <location>
        <begin position="1"/>
        <end position="26"/>
    </location>
</feature>
<evidence type="ECO:0000256" key="5">
    <source>
        <dbReference type="ARBA" id="ARBA00023077"/>
    </source>
</evidence>
<comment type="caution">
    <text evidence="14">The sequence shown here is derived from an EMBL/GenBank/DDBJ whole genome shotgun (WGS) entry which is preliminary data.</text>
</comment>
<keyword evidence="11" id="KW-0732">Signal</keyword>
<dbReference type="EMBL" id="WMBQ01000001">
    <property type="protein sequence ID" value="MTD94226.1"/>
    <property type="molecule type" value="Genomic_DNA"/>
</dbReference>
<keyword evidence="3 8" id="KW-1134">Transmembrane beta strand</keyword>
<reference evidence="14 15" key="1">
    <citation type="submission" date="2019-11" db="EMBL/GenBank/DDBJ databases">
        <title>Identification of a novel strain.</title>
        <authorList>
            <person name="Xu Q."/>
            <person name="Wang G."/>
        </authorList>
    </citation>
    <scope>NUCLEOTIDE SEQUENCE [LARGE SCALE GENOMIC DNA]</scope>
    <source>
        <strain evidence="15">xq</strain>
    </source>
</reference>
<dbReference type="PANTHER" id="PTHR30069:SF39">
    <property type="entry name" value="BLL6183 PROTEIN"/>
    <property type="match status" value="1"/>
</dbReference>
<dbReference type="InterPro" id="IPR039426">
    <property type="entry name" value="TonB-dep_rcpt-like"/>
</dbReference>
<dbReference type="GO" id="GO:0044718">
    <property type="term" value="P:siderophore transmembrane transport"/>
    <property type="evidence" value="ECO:0007669"/>
    <property type="project" value="TreeGrafter"/>
</dbReference>
<keyword evidence="7 8" id="KW-0998">Cell outer membrane</keyword>
<comment type="similarity">
    <text evidence="8 9">Belongs to the TonB-dependent receptor family.</text>
</comment>
<feature type="domain" description="TonB-dependent receptor-like beta-barrel" evidence="12">
    <location>
        <begin position="361"/>
        <end position="765"/>
    </location>
</feature>
<protein>
    <submittedName>
        <fullName evidence="14">TonB-dependent receptor</fullName>
    </submittedName>
</protein>
<evidence type="ECO:0000256" key="4">
    <source>
        <dbReference type="ARBA" id="ARBA00022692"/>
    </source>
</evidence>
<keyword evidence="15" id="KW-1185">Reference proteome</keyword>
<dbReference type="RefSeq" id="WP_154738680.1">
    <property type="nucleotide sequence ID" value="NZ_WMBQ01000001.1"/>
</dbReference>
<dbReference type="Gene3D" id="2.40.170.20">
    <property type="entry name" value="TonB-dependent receptor, beta-barrel domain"/>
    <property type="match status" value="1"/>
</dbReference>
<proteinExistence type="inferred from homology"/>
<evidence type="ECO:0000313" key="15">
    <source>
        <dbReference type="Proteomes" id="UP000440694"/>
    </source>
</evidence>
<evidence type="ECO:0000256" key="9">
    <source>
        <dbReference type="RuleBase" id="RU003357"/>
    </source>
</evidence>
<name>A0A6I3KJS4_9HYPH</name>
<evidence type="ECO:0000313" key="14">
    <source>
        <dbReference type="EMBL" id="MTD94226.1"/>
    </source>
</evidence>
<dbReference type="Gene3D" id="2.170.130.10">
    <property type="entry name" value="TonB-dependent receptor, plug domain"/>
    <property type="match status" value="1"/>
</dbReference>
<dbReference type="InterPro" id="IPR037066">
    <property type="entry name" value="Plug_dom_sf"/>
</dbReference>
<feature type="chain" id="PRO_5026112301" evidence="11">
    <location>
        <begin position="27"/>
        <end position="816"/>
    </location>
</feature>
<dbReference type="GO" id="GO:0009279">
    <property type="term" value="C:cell outer membrane"/>
    <property type="evidence" value="ECO:0007669"/>
    <property type="project" value="UniProtKB-SubCell"/>
</dbReference>
<evidence type="ECO:0000259" key="12">
    <source>
        <dbReference type="Pfam" id="PF00593"/>
    </source>
</evidence>
<evidence type="ECO:0000256" key="3">
    <source>
        <dbReference type="ARBA" id="ARBA00022452"/>
    </source>
</evidence>
<organism evidence="14 15">
    <name type="scientific">Hyphomicrobium album</name>
    <dbReference type="NCBI Taxonomy" id="2665159"/>
    <lineage>
        <taxon>Bacteria</taxon>
        <taxon>Pseudomonadati</taxon>
        <taxon>Pseudomonadota</taxon>
        <taxon>Alphaproteobacteria</taxon>
        <taxon>Hyphomicrobiales</taxon>
        <taxon>Hyphomicrobiaceae</taxon>
        <taxon>Hyphomicrobium</taxon>
    </lineage>
</organism>
<dbReference type="AlphaFoldDB" id="A0A6I3KJS4"/>
<sequence length="816" mass="86717">MRTASASASVLCLVLFASFAVGPALAQDAGGAAASSVEELPAVEVVQDTPAKKAARAKKKAPAVSPLSSVSSAPPGVSTQTATGAPTAIPVAAPITVPSAVTNVTDTDIEHEGTGSIQQTLVQKVPGTFISDAAGNILRGELSFRGFDASPVSGRAQGLAIYQNGVRINEAFGDVVNWDAIPSNAISSMSVVSNNPSFGLNALGGAISILMKDGFSYQGGEVDLMAGSFGRKQVGIQAGEAFGNAGVYVAGEWFEDDGYRDFSESEVRRFYGDIGLKGTFAEVHFNLTAADNHFGATAAAPVELLARSWSNTFTSPQTTDVEVYMPSLSASVKATDTLTLSGVGYYRRFKNRVVDGNVTEIEPCPAPDDDELCLEDENVFDLNGDDIDSDIAPDDRLGSIERLATTSESWGGVVEGQEKAKLFGLSNLFLAGVSYDQGKSNYKTSSEMGVIQPKYVVTGTGVFVGGVEHDPDEGDELAPRNLNAENTYWGVYLSDALDVTDELTVTVGGRYNRATIQLTDLTGKFPDLNATNTYERFNPVIGANYKLLPGISVYGGYSESNRAPTPAELGCAEPENPCLIESFLTDDPPLKQVVGRTAELGLRGLGASYGGRYTWSAGLFRTLASDDILPIMENQRIFFVNAGDTLRQGLELSATYETRNWTGYASYAFLDATLNTCDDPSGECAFLVAGDRLPGIPRHLFKVGAEYALTSAWKVGADVIVSGDRPYFPNEAGGGDFLDAYTRVDLNTSYDVTKNIQLYGLVKNLFDQKYGLYGTYFESGEVSNVDKALGGAGFTDPRTFSPSMPFAAYGGVKVRY</sequence>
<dbReference type="InterPro" id="IPR000531">
    <property type="entry name" value="Beta-barrel_TonB"/>
</dbReference>
<dbReference type="SUPFAM" id="SSF56935">
    <property type="entry name" value="Porins"/>
    <property type="match status" value="1"/>
</dbReference>
<keyword evidence="2 8" id="KW-0813">Transport</keyword>
<keyword evidence="6 8" id="KW-0472">Membrane</keyword>
<evidence type="ECO:0000256" key="6">
    <source>
        <dbReference type="ARBA" id="ARBA00023136"/>
    </source>
</evidence>
<evidence type="ECO:0000256" key="7">
    <source>
        <dbReference type="ARBA" id="ARBA00023237"/>
    </source>
</evidence>
<dbReference type="InterPro" id="IPR012910">
    <property type="entry name" value="Plug_dom"/>
</dbReference>
<evidence type="ECO:0000256" key="11">
    <source>
        <dbReference type="SAM" id="SignalP"/>
    </source>
</evidence>
<evidence type="ECO:0000256" key="1">
    <source>
        <dbReference type="ARBA" id="ARBA00004571"/>
    </source>
</evidence>
<evidence type="ECO:0000259" key="13">
    <source>
        <dbReference type="Pfam" id="PF07715"/>
    </source>
</evidence>
<dbReference type="Proteomes" id="UP000440694">
    <property type="component" value="Unassembled WGS sequence"/>
</dbReference>
<feature type="region of interest" description="Disordered" evidence="10">
    <location>
        <begin position="56"/>
        <end position="83"/>
    </location>
</feature>
<dbReference type="GO" id="GO:0015344">
    <property type="term" value="F:siderophore uptake transmembrane transporter activity"/>
    <property type="evidence" value="ECO:0007669"/>
    <property type="project" value="TreeGrafter"/>
</dbReference>
<gene>
    <name evidence="14" type="ORF">GIW81_07740</name>
</gene>
<keyword evidence="14" id="KW-0675">Receptor</keyword>
<keyword evidence="5 9" id="KW-0798">TonB box</keyword>
<dbReference type="InterPro" id="IPR036942">
    <property type="entry name" value="Beta-barrel_TonB_sf"/>
</dbReference>
<dbReference type="Pfam" id="PF07715">
    <property type="entry name" value="Plug"/>
    <property type="match status" value="1"/>
</dbReference>